<feature type="compositionally biased region" description="Polar residues" evidence="1">
    <location>
        <begin position="100"/>
        <end position="125"/>
    </location>
</feature>
<organism evidence="2 3">
    <name type="scientific">Chaetomidium leptoderma</name>
    <dbReference type="NCBI Taxonomy" id="669021"/>
    <lineage>
        <taxon>Eukaryota</taxon>
        <taxon>Fungi</taxon>
        <taxon>Dikarya</taxon>
        <taxon>Ascomycota</taxon>
        <taxon>Pezizomycotina</taxon>
        <taxon>Sordariomycetes</taxon>
        <taxon>Sordariomycetidae</taxon>
        <taxon>Sordariales</taxon>
        <taxon>Chaetomiaceae</taxon>
        <taxon>Chaetomidium</taxon>
    </lineage>
</organism>
<gene>
    <name evidence="2" type="ORF">C8A00DRAFT_39758</name>
</gene>
<dbReference type="Proteomes" id="UP001302745">
    <property type="component" value="Unassembled WGS sequence"/>
</dbReference>
<dbReference type="Pfam" id="PF10446">
    <property type="entry name" value="DUF2457"/>
    <property type="match status" value="1"/>
</dbReference>
<feature type="compositionally biased region" description="Low complexity" evidence="1">
    <location>
        <begin position="453"/>
        <end position="463"/>
    </location>
</feature>
<accession>A0AAN6VWN0</accession>
<feature type="region of interest" description="Disordered" evidence="1">
    <location>
        <begin position="326"/>
        <end position="420"/>
    </location>
</feature>
<evidence type="ECO:0000313" key="2">
    <source>
        <dbReference type="EMBL" id="KAK4157905.1"/>
    </source>
</evidence>
<feature type="region of interest" description="Disordered" evidence="1">
    <location>
        <begin position="433"/>
        <end position="496"/>
    </location>
</feature>
<name>A0AAN6VWN0_9PEZI</name>
<feature type="region of interest" description="Disordered" evidence="1">
    <location>
        <begin position="290"/>
        <end position="314"/>
    </location>
</feature>
<feature type="compositionally biased region" description="Basic and acidic residues" evidence="1">
    <location>
        <begin position="556"/>
        <end position="567"/>
    </location>
</feature>
<feature type="compositionally biased region" description="Basic and acidic residues" evidence="1">
    <location>
        <begin position="394"/>
        <end position="408"/>
    </location>
</feature>
<keyword evidence="3" id="KW-1185">Reference proteome</keyword>
<feature type="compositionally biased region" description="Acidic residues" evidence="1">
    <location>
        <begin position="330"/>
        <end position="393"/>
    </location>
</feature>
<evidence type="ECO:0000313" key="3">
    <source>
        <dbReference type="Proteomes" id="UP001302745"/>
    </source>
</evidence>
<feature type="compositionally biased region" description="Basic and acidic residues" evidence="1">
    <location>
        <begin position="183"/>
        <end position="195"/>
    </location>
</feature>
<dbReference type="AlphaFoldDB" id="A0AAN6VWN0"/>
<feature type="region of interest" description="Disordered" evidence="1">
    <location>
        <begin position="73"/>
        <end position="129"/>
    </location>
</feature>
<feature type="compositionally biased region" description="Acidic residues" evidence="1">
    <location>
        <begin position="28"/>
        <end position="41"/>
    </location>
</feature>
<dbReference type="EMBL" id="MU856844">
    <property type="protein sequence ID" value="KAK4157905.1"/>
    <property type="molecule type" value="Genomic_DNA"/>
</dbReference>
<dbReference type="InterPro" id="IPR018853">
    <property type="entry name" value="DUF2457"/>
</dbReference>
<protein>
    <submittedName>
        <fullName evidence="2">Uncharacterized protein</fullName>
    </submittedName>
</protein>
<sequence length="740" mass="82410">MEHHIPRDHATSNVLAWTTTNCANVEPSVEEDASADADEPPDCPPPMSPISTHFYRTAIRRGSEHHESLLTKAFQSQSDEDTYESASSRQPRRRRSITSNTSFASTADLTCGTGITTPSRTNSPSPRQPTIAFVPLAAATAGDALRNNDATVQALQKKRCISFACAAQPKPDVKASISQPSKPTRDEVKVEEPPKKKTTIKFACPAQPPRVTEVQQLEARPRTPVLRGPPSTPKSPSHLEKARSSSAARSLRSPASRRSPGNPVAPRNKKWITAESGDLESECARFHEFANDEPLEDDWIRRDHSSLKPKLTIDDTLKKELAIRKLGKEAEEEAELEDEIDEEEDDEEVDEADLIDDEDDEDESGDAEDGDDSDDEVDGDEDEDEEGFDDDTENAWHSEPSDGYKTDNEIGFAESDDEDDGLVLWTTRIGQYQSLSGAVSMSRKLSQGEKSDSSTSSNAGSGAPRKKKRSKTRPVPFRSHTPELPDSTDFVCGTLDEDRPLEEAYITCVEARRRDRHQPIPQDIDPSFPTSEPEDEAEELYRKGHDDSEDNVWLHGELEDLHHERDRKGRKKKGTVPSPKRCRSPPPKARGRSPRKLFDQWSPRLRSPAPPRTASKSPIISPVHQGEGIAFKSLAFRPGLTQTKSLPRAAGLFPHLKARRPRAGTIDKETHVRGAIDIVKGLEQKRLRRREKYYQKYCNRARKEKAQPKRPPPGQGAERMRELGLIMAGKAGHGNYVLSI</sequence>
<proteinExistence type="predicted"/>
<feature type="compositionally biased region" description="Low complexity" evidence="1">
    <location>
        <begin position="244"/>
        <end position="260"/>
    </location>
</feature>
<feature type="region of interest" description="Disordered" evidence="1">
    <location>
        <begin position="25"/>
        <end position="51"/>
    </location>
</feature>
<comment type="caution">
    <text evidence="2">The sequence shown here is derived from an EMBL/GenBank/DDBJ whole genome shotgun (WGS) entry which is preliminary data.</text>
</comment>
<reference evidence="2" key="1">
    <citation type="journal article" date="2023" name="Mol. Phylogenet. Evol.">
        <title>Genome-scale phylogeny and comparative genomics of the fungal order Sordariales.</title>
        <authorList>
            <person name="Hensen N."/>
            <person name="Bonometti L."/>
            <person name="Westerberg I."/>
            <person name="Brannstrom I.O."/>
            <person name="Guillou S."/>
            <person name="Cros-Aarteil S."/>
            <person name="Calhoun S."/>
            <person name="Haridas S."/>
            <person name="Kuo A."/>
            <person name="Mondo S."/>
            <person name="Pangilinan J."/>
            <person name="Riley R."/>
            <person name="LaButti K."/>
            <person name="Andreopoulos B."/>
            <person name="Lipzen A."/>
            <person name="Chen C."/>
            <person name="Yan M."/>
            <person name="Daum C."/>
            <person name="Ng V."/>
            <person name="Clum A."/>
            <person name="Steindorff A."/>
            <person name="Ohm R.A."/>
            <person name="Martin F."/>
            <person name="Silar P."/>
            <person name="Natvig D.O."/>
            <person name="Lalanne C."/>
            <person name="Gautier V."/>
            <person name="Ament-Velasquez S.L."/>
            <person name="Kruys A."/>
            <person name="Hutchinson M.I."/>
            <person name="Powell A.J."/>
            <person name="Barry K."/>
            <person name="Miller A.N."/>
            <person name="Grigoriev I.V."/>
            <person name="Debuchy R."/>
            <person name="Gladieux P."/>
            <person name="Hiltunen Thoren M."/>
            <person name="Johannesson H."/>
        </authorList>
    </citation>
    <scope>NUCLEOTIDE SEQUENCE</scope>
    <source>
        <strain evidence="2">CBS 538.74</strain>
    </source>
</reference>
<feature type="compositionally biased region" description="Polar residues" evidence="1">
    <location>
        <begin position="433"/>
        <end position="445"/>
    </location>
</feature>
<reference evidence="2" key="2">
    <citation type="submission" date="2023-05" db="EMBL/GenBank/DDBJ databases">
        <authorList>
            <consortium name="Lawrence Berkeley National Laboratory"/>
            <person name="Steindorff A."/>
            <person name="Hensen N."/>
            <person name="Bonometti L."/>
            <person name="Westerberg I."/>
            <person name="Brannstrom I.O."/>
            <person name="Guillou S."/>
            <person name="Cros-Aarteil S."/>
            <person name="Calhoun S."/>
            <person name="Haridas S."/>
            <person name="Kuo A."/>
            <person name="Mondo S."/>
            <person name="Pangilinan J."/>
            <person name="Riley R."/>
            <person name="Labutti K."/>
            <person name="Andreopoulos B."/>
            <person name="Lipzen A."/>
            <person name="Chen C."/>
            <person name="Yanf M."/>
            <person name="Daum C."/>
            <person name="Ng V."/>
            <person name="Clum A."/>
            <person name="Ohm R."/>
            <person name="Martin F."/>
            <person name="Silar P."/>
            <person name="Natvig D."/>
            <person name="Lalanne C."/>
            <person name="Gautier V."/>
            <person name="Ament-Velasquez S.L."/>
            <person name="Kruys A."/>
            <person name="Hutchinson M.I."/>
            <person name="Powell A.J."/>
            <person name="Barry K."/>
            <person name="Miller A.N."/>
            <person name="Grigoriev I.V."/>
            <person name="Debuchy R."/>
            <person name="Gladieux P."/>
            <person name="Thoren M.H."/>
            <person name="Johannesson H."/>
        </authorList>
    </citation>
    <scope>NUCLEOTIDE SEQUENCE</scope>
    <source>
        <strain evidence="2">CBS 538.74</strain>
    </source>
</reference>
<feature type="compositionally biased region" description="Basic and acidic residues" evidence="1">
    <location>
        <begin position="298"/>
        <end position="314"/>
    </location>
</feature>
<evidence type="ECO:0000256" key="1">
    <source>
        <dbReference type="SAM" id="MobiDB-lite"/>
    </source>
</evidence>
<feature type="region of interest" description="Disordered" evidence="1">
    <location>
        <begin position="511"/>
        <end position="620"/>
    </location>
</feature>
<feature type="region of interest" description="Disordered" evidence="1">
    <location>
        <begin position="171"/>
        <end position="276"/>
    </location>
</feature>